<name>A0A7T0KGE5_9CORY</name>
<evidence type="ECO:0000259" key="7">
    <source>
        <dbReference type="Pfam" id="PF13193"/>
    </source>
</evidence>
<gene>
    <name evidence="8" type="ORF">G7Y31_01900</name>
</gene>
<evidence type="ECO:0000259" key="6">
    <source>
        <dbReference type="Pfam" id="PF00501"/>
    </source>
</evidence>
<accession>A0A7T0KGE5</accession>
<evidence type="ECO:0000256" key="3">
    <source>
        <dbReference type="ARBA" id="ARBA00022741"/>
    </source>
</evidence>
<dbReference type="PROSITE" id="PS00455">
    <property type="entry name" value="AMP_BINDING"/>
    <property type="match status" value="1"/>
</dbReference>
<dbReference type="GO" id="GO:0005524">
    <property type="term" value="F:ATP binding"/>
    <property type="evidence" value="ECO:0007669"/>
    <property type="project" value="UniProtKB-KW"/>
</dbReference>
<evidence type="ECO:0000256" key="4">
    <source>
        <dbReference type="ARBA" id="ARBA00022840"/>
    </source>
</evidence>
<dbReference type="InterPro" id="IPR020845">
    <property type="entry name" value="AMP-binding_CS"/>
</dbReference>
<dbReference type="GO" id="GO:0006633">
    <property type="term" value="P:fatty acid biosynthetic process"/>
    <property type="evidence" value="ECO:0007669"/>
    <property type="project" value="TreeGrafter"/>
</dbReference>
<dbReference type="AlphaFoldDB" id="A0A7T0KGE5"/>
<evidence type="ECO:0000313" key="8">
    <source>
        <dbReference type="EMBL" id="QPK79489.1"/>
    </source>
</evidence>
<dbReference type="Gene3D" id="3.40.50.12780">
    <property type="entry name" value="N-terminal domain of ligase-like"/>
    <property type="match status" value="1"/>
</dbReference>
<keyword evidence="9" id="KW-1185">Reference proteome</keyword>
<dbReference type="InterPro" id="IPR045851">
    <property type="entry name" value="AMP-bd_C_sf"/>
</dbReference>
<proteinExistence type="inferred from homology"/>
<dbReference type="PANTHER" id="PTHR43605">
    <property type="entry name" value="ACYL-COENZYME A SYNTHETASE"/>
    <property type="match status" value="1"/>
</dbReference>
<dbReference type="InterPro" id="IPR000873">
    <property type="entry name" value="AMP-dep_synth/lig_dom"/>
</dbReference>
<dbReference type="GO" id="GO:0004321">
    <property type="term" value="F:fatty-acyl-CoA synthase activity"/>
    <property type="evidence" value="ECO:0007669"/>
    <property type="project" value="TreeGrafter"/>
</dbReference>
<sequence>MTSVTEQYRAARDFLLAPERTYAEAYEGFDWPRFEHFNFALDWFDHLAKDPEVSQRNALVIREEDDSRTERTYGDLSRASNQVANWLREQGAQRGDRVMLMLDNRVELWEAILGCMKLGLVVCPTTTMLGRYEVQDRIDRAEIPWVVVASEHAGTFAEVTGDYTLILVDDGTPEVGERTVLRFAHAYEAADEFTPDQPTKADELFLIYFTSGTTSLPKMVGHTHTTYPVGHLSSTYMTGCREGDIFLNISAPGWVAWAYSCFFSEFISGGTVFIYNYRRFDAAKTLQVMAEEGVTVFQAPATVYRMMIRAGLELNTNPPRSAVSGGEPLDTFILKSVREAWGIDVRDIFGQTESTVILGTPLGIESQPGITGRPVPGYEVKLVDPATGEEGDLGELCVKLKEGGAGITSGYVGDPDKTAEAFRDGYYHVGDIFSRNEEGLYSYVGRADEVFKSSDYRLSPFELETVLIEHPAVLEVAVVPSPDPIRLTVPKAYVVVAPDHEASAETAESILRFGNERLAPYKRIRRLEFSEGFPKTVSGKIRRVELRNRESELRPAGQDVPSVHGEFTEDDFPGLRPQKKG</sequence>
<feature type="domain" description="AMP-dependent synthetase/ligase" evidence="6">
    <location>
        <begin position="58"/>
        <end position="411"/>
    </location>
</feature>
<feature type="domain" description="AMP-binding enzyme C-terminal" evidence="7">
    <location>
        <begin position="462"/>
        <end position="540"/>
    </location>
</feature>
<keyword evidence="4" id="KW-0067">ATP-binding</keyword>
<dbReference type="GO" id="GO:0006637">
    <property type="term" value="P:acyl-CoA metabolic process"/>
    <property type="evidence" value="ECO:0007669"/>
    <property type="project" value="TreeGrafter"/>
</dbReference>
<dbReference type="SUPFAM" id="SSF56801">
    <property type="entry name" value="Acetyl-CoA synthetase-like"/>
    <property type="match status" value="1"/>
</dbReference>
<organism evidence="8 9">
    <name type="scientific">Corynebacterium lizhenjunii</name>
    <dbReference type="NCBI Taxonomy" id="2709394"/>
    <lineage>
        <taxon>Bacteria</taxon>
        <taxon>Bacillati</taxon>
        <taxon>Actinomycetota</taxon>
        <taxon>Actinomycetes</taxon>
        <taxon>Mycobacteriales</taxon>
        <taxon>Corynebacteriaceae</taxon>
        <taxon>Corynebacterium</taxon>
    </lineage>
</organism>
<evidence type="ECO:0000256" key="2">
    <source>
        <dbReference type="ARBA" id="ARBA00022598"/>
    </source>
</evidence>
<dbReference type="EMBL" id="CP064954">
    <property type="protein sequence ID" value="QPK79489.1"/>
    <property type="molecule type" value="Genomic_DNA"/>
</dbReference>
<reference evidence="8 9" key="1">
    <citation type="submission" date="2020-11" db="EMBL/GenBank/DDBJ databases">
        <title>Corynebacterium sp. ZJ-599.</title>
        <authorList>
            <person name="Zhou J."/>
        </authorList>
    </citation>
    <scope>NUCLEOTIDE SEQUENCE [LARGE SCALE GENOMIC DNA]</scope>
    <source>
        <strain evidence="8 9">ZJ-599</strain>
    </source>
</reference>
<dbReference type="InterPro" id="IPR025110">
    <property type="entry name" value="AMP-bd_C"/>
</dbReference>
<dbReference type="InterPro" id="IPR042099">
    <property type="entry name" value="ANL_N_sf"/>
</dbReference>
<dbReference type="Pfam" id="PF13193">
    <property type="entry name" value="AMP-binding_C"/>
    <property type="match status" value="1"/>
</dbReference>
<dbReference type="Gene3D" id="3.30.300.30">
    <property type="match status" value="1"/>
</dbReference>
<dbReference type="KEGG" id="cliz:G7Y31_01900"/>
<keyword evidence="3" id="KW-0547">Nucleotide-binding</keyword>
<dbReference type="Proteomes" id="UP000594681">
    <property type="component" value="Chromosome"/>
</dbReference>
<dbReference type="PANTHER" id="PTHR43605:SF10">
    <property type="entry name" value="ACYL-COA SYNTHETASE MEDIUM CHAIN FAMILY MEMBER 3"/>
    <property type="match status" value="1"/>
</dbReference>
<evidence type="ECO:0000256" key="5">
    <source>
        <dbReference type="SAM" id="MobiDB-lite"/>
    </source>
</evidence>
<keyword evidence="2" id="KW-0436">Ligase</keyword>
<dbReference type="GO" id="GO:0015645">
    <property type="term" value="F:fatty acid ligase activity"/>
    <property type="evidence" value="ECO:0007669"/>
    <property type="project" value="TreeGrafter"/>
</dbReference>
<comment type="similarity">
    <text evidence="1">Belongs to the ATP-dependent AMP-binding enzyme family.</text>
</comment>
<dbReference type="RefSeq" id="WP_165008748.1">
    <property type="nucleotide sequence ID" value="NZ_CP064954.1"/>
</dbReference>
<evidence type="ECO:0000313" key="9">
    <source>
        <dbReference type="Proteomes" id="UP000594681"/>
    </source>
</evidence>
<dbReference type="GO" id="GO:0016405">
    <property type="term" value="F:CoA-ligase activity"/>
    <property type="evidence" value="ECO:0007669"/>
    <property type="project" value="UniProtKB-ARBA"/>
</dbReference>
<dbReference type="InterPro" id="IPR051087">
    <property type="entry name" value="Mitochondrial_ACSM"/>
</dbReference>
<dbReference type="Pfam" id="PF00501">
    <property type="entry name" value="AMP-binding"/>
    <property type="match status" value="1"/>
</dbReference>
<feature type="region of interest" description="Disordered" evidence="5">
    <location>
        <begin position="550"/>
        <end position="581"/>
    </location>
</feature>
<protein>
    <submittedName>
        <fullName evidence="8">AMP-binding protein</fullName>
    </submittedName>
</protein>
<evidence type="ECO:0000256" key="1">
    <source>
        <dbReference type="ARBA" id="ARBA00006432"/>
    </source>
</evidence>